<dbReference type="OrthoDB" id="9806624at2"/>
<gene>
    <name evidence="1" type="ordered locus">PCC8801_2393</name>
</gene>
<dbReference type="Gene3D" id="3.40.50.300">
    <property type="entry name" value="P-loop containing nucleotide triphosphate hydrolases"/>
    <property type="match status" value="1"/>
</dbReference>
<dbReference type="eggNOG" id="COG1216">
    <property type="taxonomic scope" value="Bacteria"/>
</dbReference>
<dbReference type="HOGENOM" id="CLU_061199_2_1_3"/>
<evidence type="ECO:0008006" key="3">
    <source>
        <dbReference type="Google" id="ProtNLM"/>
    </source>
</evidence>
<dbReference type="Proteomes" id="UP000008204">
    <property type="component" value="Chromosome"/>
</dbReference>
<evidence type="ECO:0000313" key="2">
    <source>
        <dbReference type="Proteomes" id="UP000008204"/>
    </source>
</evidence>
<dbReference type="Pfam" id="PF17784">
    <property type="entry name" value="Sulfotransfer_4"/>
    <property type="match status" value="1"/>
</dbReference>
<protein>
    <recommendedName>
        <fullName evidence="3">Sulfotransferase domain-containing protein</fullName>
    </recommendedName>
</protein>
<organism evidence="1 2">
    <name type="scientific">Rippkaea orientalis (strain PCC 8801 / RF-1)</name>
    <name type="common">Cyanothece sp. (strain PCC 8801)</name>
    <dbReference type="NCBI Taxonomy" id="41431"/>
    <lineage>
        <taxon>Bacteria</taxon>
        <taxon>Bacillati</taxon>
        <taxon>Cyanobacteriota</taxon>
        <taxon>Cyanophyceae</taxon>
        <taxon>Oscillatoriophycideae</taxon>
        <taxon>Chroococcales</taxon>
        <taxon>Aphanothecaceae</taxon>
        <taxon>Rippkaea</taxon>
        <taxon>Rippkaea orientalis</taxon>
    </lineage>
</organism>
<dbReference type="KEGG" id="cyp:PCC8801_2393"/>
<dbReference type="EMBL" id="CP001287">
    <property type="protein sequence ID" value="ACK66404.1"/>
    <property type="molecule type" value="Genomic_DNA"/>
</dbReference>
<proteinExistence type="predicted"/>
<sequence>MNLQKKLSNFQENFGYLRSVDNISQYNVFEKIIFVIDRWRHYYLKPQSLFDQRPMIFGIGLSKTGTTSLTEALRIVGYSASHWEYPKTVLKYKSGELFVNCNRLLINCHAYTDTPIARTYKLLDSVFPHSKFILTIRDEESWFNSYENFLGILAKKKSVAEITDNLHYELYGSIHPDKSKNIRAFIQHNKTVKEYFKDRQNDLLIMNIIAGDGWEKLCPFLRIPIPNQPFPKKNIGKYEHY</sequence>
<reference evidence="2" key="1">
    <citation type="journal article" date="2011" name="MBio">
        <title>Novel metabolic attributes of the genus Cyanothece, comprising a group of unicellular nitrogen-fixing Cyanobacteria.</title>
        <authorList>
            <person name="Bandyopadhyay A."/>
            <person name="Elvitigala T."/>
            <person name="Welsh E."/>
            <person name="Stockel J."/>
            <person name="Liberton M."/>
            <person name="Min H."/>
            <person name="Sherman L.A."/>
            <person name="Pakrasi H.B."/>
        </authorList>
    </citation>
    <scope>NUCLEOTIDE SEQUENCE [LARGE SCALE GENOMIC DNA]</scope>
    <source>
        <strain evidence="2">PCC 8801</strain>
    </source>
</reference>
<evidence type="ECO:0000313" key="1">
    <source>
        <dbReference type="EMBL" id="ACK66404.1"/>
    </source>
</evidence>
<dbReference type="STRING" id="41431.PCC8801_2393"/>
<dbReference type="InterPro" id="IPR040632">
    <property type="entry name" value="Sulfotransfer_4"/>
</dbReference>
<dbReference type="RefSeq" id="WP_012595672.1">
    <property type="nucleotide sequence ID" value="NC_011726.1"/>
</dbReference>
<dbReference type="PANTHER" id="PTHR36978">
    <property type="entry name" value="P-LOOP CONTAINING NUCLEOTIDE TRIPHOSPHATE HYDROLASE"/>
    <property type="match status" value="1"/>
</dbReference>
<dbReference type="SUPFAM" id="SSF52540">
    <property type="entry name" value="P-loop containing nucleoside triphosphate hydrolases"/>
    <property type="match status" value="1"/>
</dbReference>
<accession>B7K2L1</accession>
<name>B7K2L1_RIPO1</name>
<dbReference type="InterPro" id="IPR027417">
    <property type="entry name" value="P-loop_NTPase"/>
</dbReference>
<keyword evidence="2" id="KW-1185">Reference proteome</keyword>
<dbReference type="AlphaFoldDB" id="B7K2L1"/>
<dbReference type="PANTHER" id="PTHR36978:SF4">
    <property type="entry name" value="P-LOOP CONTAINING NUCLEOSIDE TRIPHOSPHATE HYDROLASE PROTEIN"/>
    <property type="match status" value="1"/>
</dbReference>